<proteinExistence type="predicted"/>
<protein>
    <submittedName>
        <fullName evidence="3">Recombination endonuclease VII</fullName>
    </submittedName>
</protein>
<gene>
    <name evidence="3" type="ORF">KFBDDELM_00126</name>
</gene>
<dbReference type="InterPro" id="IPR040625">
    <property type="entry name" value="SH3_17"/>
</dbReference>
<dbReference type="InterPro" id="IPR004211">
    <property type="entry name" value="Endonuclease_7"/>
</dbReference>
<evidence type="ECO:0000313" key="3">
    <source>
        <dbReference type="EMBL" id="CAD6490248.1"/>
    </source>
</evidence>
<organism evidence="3 4">
    <name type="scientific">Candidatus Argoarchaeum ethanivorans</name>
    <dbReference type="NCBI Taxonomy" id="2608793"/>
    <lineage>
        <taxon>Archaea</taxon>
        <taxon>Methanobacteriati</taxon>
        <taxon>Methanobacteriota</taxon>
        <taxon>Stenosarchaea group</taxon>
        <taxon>Methanomicrobia</taxon>
        <taxon>Methanosarcinales</taxon>
        <taxon>Methanosarcinales incertae sedis</taxon>
        <taxon>GOM Arc I cluster</taxon>
        <taxon>Candidatus Argoarchaeum</taxon>
    </lineage>
</organism>
<dbReference type="Gene3D" id="3.40.1800.10">
    <property type="entry name" value="His-Me finger endonucleases"/>
    <property type="match status" value="1"/>
</dbReference>
<dbReference type="EMBL" id="CAJHIN010000004">
    <property type="protein sequence ID" value="CAD6490248.1"/>
    <property type="molecule type" value="Genomic_DNA"/>
</dbReference>
<keyword evidence="3" id="KW-0378">Hydrolase</keyword>
<dbReference type="SUPFAM" id="SSF54060">
    <property type="entry name" value="His-Me finger endonucleases"/>
    <property type="match status" value="1"/>
</dbReference>
<dbReference type="Pfam" id="PF02945">
    <property type="entry name" value="Endonuclease_7"/>
    <property type="match status" value="1"/>
</dbReference>
<comment type="caution">
    <text evidence="3">The sequence shown here is derived from an EMBL/GenBank/DDBJ whole genome shotgun (WGS) entry which is preliminary data.</text>
</comment>
<dbReference type="InterPro" id="IPR038563">
    <property type="entry name" value="Endonuclease_7_sf"/>
</dbReference>
<dbReference type="Pfam" id="PF18350">
    <property type="entry name" value="SH3_17"/>
    <property type="match status" value="1"/>
</dbReference>
<dbReference type="InterPro" id="IPR044925">
    <property type="entry name" value="His-Me_finger_sf"/>
</dbReference>
<evidence type="ECO:0000259" key="1">
    <source>
        <dbReference type="Pfam" id="PF18275"/>
    </source>
</evidence>
<dbReference type="Proteomes" id="UP000606624">
    <property type="component" value="Unassembled WGS sequence"/>
</dbReference>
<feature type="domain" description="Restriction endonuclease SH3" evidence="2">
    <location>
        <begin position="13"/>
        <end position="54"/>
    </location>
</feature>
<keyword evidence="3" id="KW-0255">Endonuclease</keyword>
<sequence>MNGIECLPKKKIEVDCYVIAKKMINNVEKHSVGLVKKISKKKVTVFFVGANKTVNTDNNNLAYLDIKKTGKPYNKKICNICHVLKDMKDFDINQTDAKGRKTTRPSCKKCRVAIDGKRMTTAEKKRLEAIAPEGIFTCPICKKTSIVGVTANLVKDHDHSTGKGREWICDSCNTGLGRFKEDICLLQRAINYLKKYF</sequence>
<evidence type="ECO:0000313" key="4">
    <source>
        <dbReference type="Proteomes" id="UP000606624"/>
    </source>
</evidence>
<dbReference type="AlphaFoldDB" id="A0A811T4T8"/>
<keyword evidence="3" id="KW-0540">Nuclease</keyword>
<feature type="domain" description="His-Me finger endonuclease beta4-alpha2" evidence="1">
    <location>
        <begin position="65"/>
        <end position="116"/>
    </location>
</feature>
<dbReference type="Gene3D" id="3.30.60.130">
    <property type="match status" value="1"/>
</dbReference>
<dbReference type="InterPro" id="IPR041475">
    <property type="entry name" value="His_Me_b4a2"/>
</dbReference>
<dbReference type="Gene3D" id="2.30.30.140">
    <property type="match status" value="1"/>
</dbReference>
<accession>A0A811T4T8</accession>
<evidence type="ECO:0000259" key="2">
    <source>
        <dbReference type="Pfam" id="PF18350"/>
    </source>
</evidence>
<dbReference type="GO" id="GO:0004519">
    <property type="term" value="F:endonuclease activity"/>
    <property type="evidence" value="ECO:0007669"/>
    <property type="project" value="UniProtKB-KW"/>
</dbReference>
<name>A0A811T4T8_9EURY</name>
<dbReference type="Pfam" id="PF18275">
    <property type="entry name" value="His_Me_b4a2"/>
    <property type="match status" value="1"/>
</dbReference>
<reference evidence="3" key="1">
    <citation type="submission" date="2020-10" db="EMBL/GenBank/DDBJ databases">
        <authorList>
            <person name="Hahn C.J."/>
            <person name="Laso-Perez R."/>
            <person name="Vulcano F."/>
            <person name="Vaziourakis K.-M."/>
            <person name="Stokke R."/>
            <person name="Steen I.H."/>
            <person name="Teske A."/>
            <person name="Boetius A."/>
            <person name="Liebeke M."/>
            <person name="Amann R."/>
            <person name="Knittel K."/>
        </authorList>
    </citation>
    <scope>NUCLEOTIDE SEQUENCE</scope>
    <source>
        <strain evidence="3">Gfbio:e3339647-f889-4370-9287-4fb5cb688e4c:AG392E03_GoMArc1</strain>
    </source>
</reference>